<evidence type="ECO:0000259" key="7">
    <source>
        <dbReference type="Pfam" id="PF06271"/>
    </source>
</evidence>
<sequence>MLWCAPMAFWSRKERPAPCPSCDAALDIGLVKDGRPTCPACGQALVPVRVAGFWRRLAAAVVDAAILLVTAGPLHLGLQRVLGEASPVRGGFSWAGLLQLLTVDPLEILVWLAPLLVMVAFYFVLFIALPGRTPGQKLTGIRVVHRAGGKVGPVRATVRFAGTAVGLVPGGLGSLWMAFDREKRAFHDYLTGTYVVREQ</sequence>
<dbReference type="InterPro" id="IPR010432">
    <property type="entry name" value="RDD"/>
</dbReference>
<keyword evidence="5 6" id="KW-0472">Membrane</keyword>
<evidence type="ECO:0000256" key="6">
    <source>
        <dbReference type="SAM" id="Phobius"/>
    </source>
</evidence>
<evidence type="ECO:0000256" key="5">
    <source>
        <dbReference type="ARBA" id="ARBA00023136"/>
    </source>
</evidence>
<feature type="transmembrane region" description="Helical" evidence="6">
    <location>
        <begin position="108"/>
        <end position="129"/>
    </location>
</feature>
<organism evidence="8 9">
    <name type="scientific">Nannocystis exedens</name>
    <dbReference type="NCBI Taxonomy" id="54"/>
    <lineage>
        <taxon>Bacteria</taxon>
        <taxon>Pseudomonadati</taxon>
        <taxon>Myxococcota</taxon>
        <taxon>Polyangia</taxon>
        <taxon>Nannocystales</taxon>
        <taxon>Nannocystaceae</taxon>
        <taxon>Nannocystis</taxon>
    </lineage>
</organism>
<evidence type="ECO:0000313" key="8">
    <source>
        <dbReference type="EMBL" id="SFF25351.1"/>
    </source>
</evidence>
<keyword evidence="4 6" id="KW-1133">Transmembrane helix</keyword>
<dbReference type="AlphaFoldDB" id="A0A1I2H9S5"/>
<reference evidence="9" key="1">
    <citation type="submission" date="2016-10" db="EMBL/GenBank/DDBJ databases">
        <authorList>
            <person name="Varghese N."/>
            <person name="Submissions S."/>
        </authorList>
    </citation>
    <scope>NUCLEOTIDE SEQUENCE [LARGE SCALE GENOMIC DNA]</scope>
    <source>
        <strain evidence="9">ATCC 25963</strain>
    </source>
</reference>
<dbReference type="GO" id="GO:0005886">
    <property type="term" value="C:plasma membrane"/>
    <property type="evidence" value="ECO:0007669"/>
    <property type="project" value="UniProtKB-SubCell"/>
</dbReference>
<evidence type="ECO:0000256" key="4">
    <source>
        <dbReference type="ARBA" id="ARBA00022989"/>
    </source>
</evidence>
<protein>
    <submittedName>
        <fullName evidence="8">Uncharacterized membrane protein YckC, RDD family</fullName>
    </submittedName>
</protein>
<feature type="domain" description="RDD" evidence="7">
    <location>
        <begin position="50"/>
        <end position="191"/>
    </location>
</feature>
<keyword evidence="2" id="KW-1003">Cell membrane</keyword>
<dbReference type="InterPro" id="IPR051791">
    <property type="entry name" value="Pra-immunoreactive"/>
</dbReference>
<dbReference type="Proteomes" id="UP000199400">
    <property type="component" value="Unassembled WGS sequence"/>
</dbReference>
<proteinExistence type="predicted"/>
<evidence type="ECO:0000256" key="1">
    <source>
        <dbReference type="ARBA" id="ARBA00004651"/>
    </source>
</evidence>
<evidence type="ECO:0000313" key="9">
    <source>
        <dbReference type="Proteomes" id="UP000199400"/>
    </source>
</evidence>
<dbReference type="EMBL" id="FOMX01000039">
    <property type="protein sequence ID" value="SFF25351.1"/>
    <property type="molecule type" value="Genomic_DNA"/>
</dbReference>
<dbReference type="PANTHER" id="PTHR36115:SF6">
    <property type="entry name" value="PROLINE-RICH ANTIGEN HOMOLOG"/>
    <property type="match status" value="1"/>
</dbReference>
<dbReference type="PANTHER" id="PTHR36115">
    <property type="entry name" value="PROLINE-RICH ANTIGEN HOMOLOG-RELATED"/>
    <property type="match status" value="1"/>
</dbReference>
<evidence type="ECO:0000256" key="2">
    <source>
        <dbReference type="ARBA" id="ARBA00022475"/>
    </source>
</evidence>
<dbReference type="STRING" id="54.SAMN02745121_07738"/>
<gene>
    <name evidence="8" type="ORF">SAMN02745121_07738</name>
</gene>
<keyword evidence="3 6" id="KW-0812">Transmembrane</keyword>
<accession>A0A1I2H9S5</accession>
<evidence type="ECO:0000256" key="3">
    <source>
        <dbReference type="ARBA" id="ARBA00022692"/>
    </source>
</evidence>
<name>A0A1I2H9S5_9BACT</name>
<dbReference type="Pfam" id="PF06271">
    <property type="entry name" value="RDD"/>
    <property type="match status" value="1"/>
</dbReference>
<comment type="subcellular location">
    <subcellularLocation>
        <location evidence="1">Cell membrane</location>
        <topology evidence="1">Multi-pass membrane protein</topology>
    </subcellularLocation>
</comment>
<keyword evidence="9" id="KW-1185">Reference proteome</keyword>